<feature type="domain" description="SRCR" evidence="3">
    <location>
        <begin position="866"/>
        <end position="973"/>
    </location>
</feature>
<keyword evidence="2" id="KW-0732">Signal</keyword>
<dbReference type="InterPro" id="IPR001190">
    <property type="entry name" value="SRCR"/>
</dbReference>
<dbReference type="Pfam" id="PF01508">
    <property type="entry name" value="Paramecium_SA"/>
    <property type="match status" value="23"/>
</dbReference>
<feature type="signal peptide" evidence="2">
    <location>
        <begin position="1"/>
        <end position="17"/>
    </location>
</feature>
<comment type="caution">
    <text evidence="4">The sequence shown here is derived from an EMBL/GenBank/DDBJ whole genome shotgun (WGS) entry which is preliminary data.</text>
</comment>
<dbReference type="SMART" id="SM00639">
    <property type="entry name" value="PSA"/>
    <property type="match status" value="25"/>
</dbReference>
<evidence type="ECO:0000313" key="4">
    <source>
        <dbReference type="EMBL" id="CAD8127123.1"/>
    </source>
</evidence>
<dbReference type="InterPro" id="IPR016201">
    <property type="entry name" value="PSI"/>
</dbReference>
<reference evidence="4" key="1">
    <citation type="submission" date="2021-01" db="EMBL/GenBank/DDBJ databases">
        <authorList>
            <consortium name="Genoscope - CEA"/>
            <person name="William W."/>
        </authorList>
    </citation>
    <scope>NUCLEOTIDE SEQUENCE</scope>
</reference>
<evidence type="ECO:0000256" key="2">
    <source>
        <dbReference type="SAM" id="SignalP"/>
    </source>
</evidence>
<protein>
    <recommendedName>
        <fullName evidence="3">SRCR domain-containing protein</fullName>
    </recommendedName>
</protein>
<proteinExistence type="predicted"/>
<dbReference type="SMART" id="SM00423">
    <property type="entry name" value="PSI"/>
    <property type="match status" value="5"/>
</dbReference>
<evidence type="ECO:0000313" key="5">
    <source>
        <dbReference type="Proteomes" id="UP000692954"/>
    </source>
</evidence>
<accession>A0A8S1RIJ6</accession>
<dbReference type="Proteomes" id="UP000692954">
    <property type="component" value="Unassembled WGS sequence"/>
</dbReference>
<dbReference type="InterPro" id="IPR002895">
    <property type="entry name" value="Paramecium_SA"/>
</dbReference>
<name>A0A8S1RIJ6_9CILI</name>
<dbReference type="OrthoDB" id="9990982at2759"/>
<dbReference type="EMBL" id="CAJJDN010000173">
    <property type="protein sequence ID" value="CAD8127123.1"/>
    <property type="molecule type" value="Genomic_DNA"/>
</dbReference>
<dbReference type="GO" id="GO:0016020">
    <property type="term" value="C:membrane"/>
    <property type="evidence" value="ECO:0007669"/>
    <property type="project" value="InterPro"/>
</dbReference>
<gene>
    <name evidence="4" type="ORF">PSON_ATCC_30995.1.T1730045</name>
</gene>
<keyword evidence="5" id="KW-1185">Reference proteome</keyword>
<feature type="chain" id="PRO_5035902049" description="SRCR domain-containing protein" evidence="2">
    <location>
        <begin position="18"/>
        <end position="1957"/>
    </location>
</feature>
<sequence length="1957" mass="216820">MIKVGLLLILIQCYVYSQSTSTTTTKISTSNKVCSCEQLQNQKECPILNCTWDGSKCSNIPETPKIQSYCDLISIDKCNTTEGCAKVQEKCVWFTGCTLFFYTSLELCQNISERCITDGDQCIELSDCTSYENSISCLKDQNGMYCTWNTQTQLCDYPTTCEQLPITLKTDQLCRQQLKTCTTKEGGGCETSQEKCENQKIQEACVTNLDQTQKCLWNENKCKDLICMNASTNLNNHQLCNTYLPTCTVNESQNGCQVIPELCASLQTSYNCVVNKSGNICYWNKNTQKCEDQNCDNAPDSYLSNEQCLTWLPVCTVKSSGIGCITKTQDCTQYTTENQCIQTITAEPCFWNQNKCIAKICDNAPDTFVNHDQCSIFLSTCTVQQDLTGCESKKASCSNYQKEEQCVSIMDGSLCVFQDNACIPRICSNASVELTTDQACKRFSPTCIIKPNQQGCILQECQNISTKELCTYDYQNNQCYYGKKCEVKTCQNAPDSFKSDAECREYLVQCTIDDDFQGCKVRPLNCSDLNELQCKALTNGTKCSWNDDDQNNKFCRILNCADVPPDIQTDESCTKFDNSCTVAENPSICMQKPGTCGNVLTKDHCLAVVLADHKSKCSWNDETQICRSRVCSDADTTNVTEENCRSFMPMCTINDDKTGCVQEPPTCKGYKNSELCNKLLADPNNIVLCGWNGCEERTCSNAPILIDGDYTHATCNNYLDTCTLNDDQTSCVPLFTSCGQIKNLTQCNDTILEDKSRCTFDLSVQQVYCRSFQCTDNTSSDMTHQLCIALGTQCTLGIGGVGCVNQFNSCSAVTDQYQCDDTIIVGNKQCFWDANVNPPVCKDRVCSFGSNKTNSSECEAFMSTCTKGANNENCIDKPAQCNGLTEARCNNVRLQNGEFCSFDITINDANLQCHNRVCADAPATYQTDTLCRGWLSTCTVKADQTGCTNEPNECSQMMREQCFQIKSTGVSCFWNTTGGSGSCRAAQCTDASKSKFSTDVQCKNFKSDCTAGKSGGCITQPTSCDGLEQDHCSKVTINATGKSGSDNKCSWDVKKSVCQDRVCSDAPITITSESGCRSWLKSCTLGLTNKGCINEFTSCDQIQTINQCRQLSNGQKCGWNTGCVGRQCSNAPSTLKTDEECRNYQQNCTVQSDGTGCELRKQTCGEIDVEIQCVKINDTQKCQWIKEKKQCESRSCSNAPLTLTSHQTCEEYLSNCTVKINGKGCQNKFDKCDMYSQINQCMVTSRGTKCQWIAGSCLDILQSCTTYLQENACTKQSDDSICVWIDGSCYNRQCQHAPKSYSTHKQCQEYGSNCTTNGRGCMSINKCSEYKHQSSCVKGSDGDCTQIDQCQMIQCESAPTSLKTDSECSSFLKKCTTNGNGCIEKRRCQDAYIAEGCKFNSLDGICVWVNNKCYDKTCETADESIKTETGCEEYYPGAKCTTKLGGGCIQKSKCKDVQIEIACTSQYDGKLCSWQDGICKMKSCSDLFGVDHQTCYAQQNDCTTDGTRCISMKTCSKTIKQISCVLGTDGPCLWSNDKCYKYTKCTDLIYYTHQECNKIHPQCTTNGNNCIPINTCINTPKIGCYVGINNQANIQCMWTPISTKQSAIQQCIEFKQCTDAYYLNHNDCFIYSQGQCTSDGINGCIQLETCENYTKEVSCVVDKSGQIINQSGNVTSTGLCMWNNDKCIIQGCSQLKGITHQQCNSQLNTCTSDGSKCITKTTCNTLKTYDSCVAATGTDGKCSWNNQLCNPMKCSDYPITQCQLYSDECIQNGSSCVQIQLCSDFKTQASCDRGTKTTVCAWVTTSTSKSLCVEITSCTIATAYEKACKTLSNRCYWQSITIQDLAQHICVAKTCEIQTDGTCTGYYDWDLKQYTICHFDAQNKCVQIDPSTLTSEDCLTKTLYQYTWNSNSNKCQICNISTNVTNNTNKPNTTNNNTESFSQILFITLTAFLSLQI</sequence>
<evidence type="ECO:0000256" key="1">
    <source>
        <dbReference type="ARBA" id="ARBA00023180"/>
    </source>
</evidence>
<organism evidence="4 5">
    <name type="scientific">Paramecium sonneborni</name>
    <dbReference type="NCBI Taxonomy" id="65129"/>
    <lineage>
        <taxon>Eukaryota</taxon>
        <taxon>Sar</taxon>
        <taxon>Alveolata</taxon>
        <taxon>Ciliophora</taxon>
        <taxon>Intramacronucleata</taxon>
        <taxon>Oligohymenophorea</taxon>
        <taxon>Peniculida</taxon>
        <taxon>Parameciidae</taxon>
        <taxon>Paramecium</taxon>
    </lineage>
</organism>
<keyword evidence="1" id="KW-0325">Glycoprotein</keyword>
<dbReference type="PROSITE" id="PS50287">
    <property type="entry name" value="SRCR_2"/>
    <property type="match status" value="1"/>
</dbReference>
<evidence type="ECO:0000259" key="3">
    <source>
        <dbReference type="PROSITE" id="PS50287"/>
    </source>
</evidence>